<feature type="domain" description="Flavin reductase like" evidence="3">
    <location>
        <begin position="12"/>
        <end position="158"/>
    </location>
</feature>
<evidence type="ECO:0000256" key="2">
    <source>
        <dbReference type="ARBA" id="ARBA00023002"/>
    </source>
</evidence>
<evidence type="ECO:0000259" key="3">
    <source>
        <dbReference type="SMART" id="SM00903"/>
    </source>
</evidence>
<organism evidence="4 5">
    <name type="scientific">Caulobacter hibisci</name>
    <dbReference type="NCBI Taxonomy" id="2035993"/>
    <lineage>
        <taxon>Bacteria</taxon>
        <taxon>Pseudomonadati</taxon>
        <taxon>Pseudomonadota</taxon>
        <taxon>Alphaproteobacteria</taxon>
        <taxon>Caulobacterales</taxon>
        <taxon>Caulobacteraceae</taxon>
        <taxon>Caulobacter</taxon>
    </lineage>
</organism>
<protein>
    <submittedName>
        <fullName evidence="4">Flavin reductase family protein</fullName>
    </submittedName>
</protein>
<name>A0ABS0SWR9_9CAUL</name>
<keyword evidence="5" id="KW-1185">Reference proteome</keyword>
<sequence>MTIDPDRFKLGMRQLGASVCVITTLQSDGARAGFTATAVCSLSADPALLLCCVNLSSRSLGVIRRTGLFAVNVLSARDERVARQMASSRSDERFALGAWKRLATGAPILSSALASFDCALDRVVEAGTHAILIGAVREVAVASASASPLLYHDGNYGAFEVMSPTLA</sequence>
<dbReference type="InterPro" id="IPR012349">
    <property type="entry name" value="Split_barrel_FMN-bd"/>
</dbReference>
<dbReference type="Pfam" id="PF01613">
    <property type="entry name" value="Flavin_Reduct"/>
    <property type="match status" value="1"/>
</dbReference>
<dbReference type="Gene3D" id="2.30.110.10">
    <property type="entry name" value="Electron Transport, Fmn-binding Protein, Chain A"/>
    <property type="match status" value="1"/>
</dbReference>
<dbReference type="PANTHER" id="PTHR30466:SF11">
    <property type="entry name" value="FLAVIN-DEPENDENT MONOOXYGENASE, REDUCTASE SUBUNIT HSAB"/>
    <property type="match status" value="1"/>
</dbReference>
<gene>
    <name evidence="4" type="ORF">I4Q42_10445</name>
</gene>
<dbReference type="PANTHER" id="PTHR30466">
    <property type="entry name" value="FLAVIN REDUCTASE"/>
    <property type="match status" value="1"/>
</dbReference>
<dbReference type="SMART" id="SM00903">
    <property type="entry name" value="Flavin_Reduct"/>
    <property type="match status" value="1"/>
</dbReference>
<dbReference type="RefSeq" id="WP_198576015.1">
    <property type="nucleotide sequence ID" value="NZ_JADWOX010000006.1"/>
</dbReference>
<dbReference type="EMBL" id="JADWOX010000006">
    <property type="protein sequence ID" value="MBI1684087.1"/>
    <property type="molecule type" value="Genomic_DNA"/>
</dbReference>
<proteinExistence type="inferred from homology"/>
<comment type="similarity">
    <text evidence="1">Belongs to the non-flavoprotein flavin reductase family.</text>
</comment>
<dbReference type="Proteomes" id="UP000639859">
    <property type="component" value="Unassembled WGS sequence"/>
</dbReference>
<accession>A0ABS0SWR9</accession>
<dbReference type="InterPro" id="IPR050268">
    <property type="entry name" value="NADH-dep_flavin_reductase"/>
</dbReference>
<evidence type="ECO:0000313" key="5">
    <source>
        <dbReference type="Proteomes" id="UP000639859"/>
    </source>
</evidence>
<reference evidence="4 5" key="1">
    <citation type="submission" date="2020-11" db="EMBL/GenBank/DDBJ databases">
        <title>genome sequence of strain KACC 18849.</title>
        <authorList>
            <person name="Gao J."/>
            <person name="Zhang X."/>
        </authorList>
    </citation>
    <scope>NUCLEOTIDE SEQUENCE [LARGE SCALE GENOMIC DNA]</scope>
    <source>
        <strain evidence="4 5">KACC 18849</strain>
    </source>
</reference>
<dbReference type="SUPFAM" id="SSF50475">
    <property type="entry name" value="FMN-binding split barrel"/>
    <property type="match status" value="1"/>
</dbReference>
<dbReference type="InterPro" id="IPR002563">
    <property type="entry name" value="Flavin_Rdtase-like_dom"/>
</dbReference>
<keyword evidence="2" id="KW-0560">Oxidoreductase</keyword>
<comment type="caution">
    <text evidence="4">The sequence shown here is derived from an EMBL/GenBank/DDBJ whole genome shotgun (WGS) entry which is preliminary data.</text>
</comment>
<evidence type="ECO:0000313" key="4">
    <source>
        <dbReference type="EMBL" id="MBI1684087.1"/>
    </source>
</evidence>
<evidence type="ECO:0000256" key="1">
    <source>
        <dbReference type="ARBA" id="ARBA00008898"/>
    </source>
</evidence>